<dbReference type="FunFam" id="3.40.50.300:FF:000397">
    <property type="entry name" value="Probable ATP-dependent RNA helicase DDX4"/>
    <property type="match status" value="1"/>
</dbReference>
<comment type="similarity">
    <text evidence="9">Belongs to the DEAD box helicase family.</text>
</comment>
<dbReference type="CDD" id="cd18787">
    <property type="entry name" value="SF2_C_DEAD"/>
    <property type="match status" value="1"/>
</dbReference>
<dbReference type="Pfam" id="PF00270">
    <property type="entry name" value="DEAD"/>
    <property type="match status" value="1"/>
</dbReference>
<evidence type="ECO:0000256" key="7">
    <source>
        <dbReference type="ARBA" id="ARBA00047984"/>
    </source>
</evidence>
<feature type="domain" description="Helicase C-terminal" evidence="12">
    <location>
        <begin position="501"/>
        <end position="650"/>
    </location>
</feature>
<dbReference type="InterPro" id="IPR001650">
    <property type="entry name" value="Helicase_C-like"/>
</dbReference>
<keyword evidence="6" id="KW-0694">RNA-binding</keyword>
<dbReference type="GO" id="GO:0016787">
    <property type="term" value="F:hydrolase activity"/>
    <property type="evidence" value="ECO:0007669"/>
    <property type="project" value="UniProtKB-KW"/>
</dbReference>
<dbReference type="SMART" id="SM00490">
    <property type="entry name" value="HELICc"/>
    <property type="match status" value="1"/>
</dbReference>
<dbReference type="GO" id="GO:0031047">
    <property type="term" value="P:regulatory ncRNA-mediated gene silencing"/>
    <property type="evidence" value="ECO:0007669"/>
    <property type="project" value="UniProtKB-ARBA"/>
</dbReference>
<dbReference type="EMBL" id="JBJJXI010000070">
    <property type="protein sequence ID" value="KAL3396598.1"/>
    <property type="molecule type" value="Genomic_DNA"/>
</dbReference>
<dbReference type="SUPFAM" id="SSF52540">
    <property type="entry name" value="P-loop containing nucleoside triphosphate hydrolases"/>
    <property type="match status" value="2"/>
</dbReference>
<dbReference type="AlphaFoldDB" id="A0ABD2WUE6"/>
<dbReference type="InterPro" id="IPR000629">
    <property type="entry name" value="RNA-helicase_DEAD-box_CS"/>
</dbReference>
<evidence type="ECO:0000313" key="14">
    <source>
        <dbReference type="EMBL" id="KAL3396598.1"/>
    </source>
</evidence>
<keyword evidence="15" id="KW-1185">Reference proteome</keyword>
<organism evidence="14 15">
    <name type="scientific">Trichogramma kaykai</name>
    <dbReference type="NCBI Taxonomy" id="54128"/>
    <lineage>
        <taxon>Eukaryota</taxon>
        <taxon>Metazoa</taxon>
        <taxon>Ecdysozoa</taxon>
        <taxon>Arthropoda</taxon>
        <taxon>Hexapoda</taxon>
        <taxon>Insecta</taxon>
        <taxon>Pterygota</taxon>
        <taxon>Neoptera</taxon>
        <taxon>Endopterygota</taxon>
        <taxon>Hymenoptera</taxon>
        <taxon>Apocrita</taxon>
        <taxon>Proctotrupomorpha</taxon>
        <taxon>Chalcidoidea</taxon>
        <taxon>Trichogrammatidae</taxon>
        <taxon>Trichogramma</taxon>
    </lineage>
</organism>
<evidence type="ECO:0000313" key="15">
    <source>
        <dbReference type="Proteomes" id="UP001627154"/>
    </source>
</evidence>
<evidence type="ECO:0000256" key="6">
    <source>
        <dbReference type="ARBA" id="ARBA00022884"/>
    </source>
</evidence>
<feature type="region of interest" description="Disordered" evidence="10">
    <location>
        <begin position="1"/>
        <end position="219"/>
    </location>
</feature>
<sequence length="688" mass="74044">MSDWEEETFSVGPSQNQGGGGGGFRGSRGGGGSGRGGGFGRGRRNDDESGFDNSNGYGGGKRNDDNPFSSGGGGRSYGGGDNGERSGGGFRGGRGGRGGGGGGRSFNRNNEQSDNPYGSSKGFDDNQNDNPFGSSNKGGFGDDNNDDPWGSKGGFGDDGNDNSYGGRGGRGGGRGRGRGGRGGGGDRGDREDRGFGGNKGDREDREGGDEKPREVYCPPECPEDDTLFGVGVKAGINFNKYFSIEVKTTGDDIPPPITTFAQANLRDLLNENIMKSGYETPTPIQKYAIPILMKGRDLMACAQTGSGKTAAYMIPIIHKLLEKSRDYSDMGSANTVEPRALVFAPTRELAIQISVESKKFSKGSCLKCQVVYGGTSTGFQTRQIFNGCDILVATPGRLLDLVGRGKISFNAIEFVVLDEADRMLDMGFLGDVEKAVQHETMPPTSERQTLMFSATFPDSIQELARRFLNNYIFVTVGIVGAACTDITQQFLEVGKSEKRGKLQEILQEEQVQGNMEGIMVFVDQKRTADFVAAFLSENDYPATSIHGDRLQREREQALNDFKAGHKKILVATSVAARGLDIPKVRHVINYDLPKEIDDYIHRIGRTGRVGNQGKATSFYDGRFDSRLQGDLCRILNDAKQEIPDFLSAGADGGTYESQTFGGQDIRFDDAQSSYKGAAQPVEAEENWE</sequence>
<dbReference type="EC" id="3.6.4.13" evidence="1"/>
<evidence type="ECO:0000256" key="10">
    <source>
        <dbReference type="SAM" id="MobiDB-lite"/>
    </source>
</evidence>
<dbReference type="GO" id="GO:0003723">
    <property type="term" value="F:RNA binding"/>
    <property type="evidence" value="ECO:0007669"/>
    <property type="project" value="UniProtKB-KW"/>
</dbReference>
<evidence type="ECO:0000259" key="12">
    <source>
        <dbReference type="PROSITE" id="PS51194"/>
    </source>
</evidence>
<feature type="compositionally biased region" description="Gly residues" evidence="10">
    <location>
        <begin position="70"/>
        <end position="104"/>
    </location>
</feature>
<dbReference type="Pfam" id="PF00271">
    <property type="entry name" value="Helicase_C"/>
    <property type="match status" value="1"/>
</dbReference>
<evidence type="ECO:0000256" key="9">
    <source>
        <dbReference type="RuleBase" id="RU000492"/>
    </source>
</evidence>
<evidence type="ECO:0000256" key="8">
    <source>
        <dbReference type="PROSITE-ProRule" id="PRU00552"/>
    </source>
</evidence>
<feature type="compositionally biased region" description="Gly residues" evidence="10">
    <location>
        <begin position="17"/>
        <end position="40"/>
    </location>
</feature>
<comment type="caution">
    <text evidence="14">The sequence shown here is derived from an EMBL/GenBank/DDBJ whole genome shotgun (WGS) entry which is preliminary data.</text>
</comment>
<evidence type="ECO:0000256" key="2">
    <source>
        <dbReference type="ARBA" id="ARBA00022741"/>
    </source>
</evidence>
<dbReference type="InterPro" id="IPR044763">
    <property type="entry name" value="Ded1/Dbp1_DEADc"/>
</dbReference>
<feature type="domain" description="DEAD-box RNA helicase Q" evidence="13">
    <location>
        <begin position="258"/>
        <end position="286"/>
    </location>
</feature>
<evidence type="ECO:0000256" key="3">
    <source>
        <dbReference type="ARBA" id="ARBA00022801"/>
    </source>
</evidence>
<feature type="domain" description="Helicase ATP-binding" evidence="11">
    <location>
        <begin position="289"/>
        <end position="474"/>
    </location>
</feature>
<dbReference type="InterPro" id="IPR011545">
    <property type="entry name" value="DEAD/DEAH_box_helicase_dom"/>
</dbReference>
<reference evidence="14 15" key="1">
    <citation type="journal article" date="2024" name="bioRxiv">
        <title>A reference genome for Trichogramma kaykai: A tiny desert-dwelling parasitoid wasp with competing sex-ratio distorters.</title>
        <authorList>
            <person name="Culotta J."/>
            <person name="Lindsey A.R."/>
        </authorList>
    </citation>
    <scope>NUCLEOTIDE SEQUENCE [LARGE SCALE GENOMIC DNA]</scope>
    <source>
        <strain evidence="14 15">KSX58</strain>
    </source>
</reference>
<dbReference type="Gene3D" id="3.40.50.300">
    <property type="entry name" value="P-loop containing nucleotide triphosphate hydrolases"/>
    <property type="match status" value="2"/>
</dbReference>
<proteinExistence type="inferred from homology"/>
<gene>
    <name evidence="14" type="ORF">TKK_009479</name>
</gene>
<accession>A0ABD2WUE6</accession>
<keyword evidence="5 9" id="KW-0067">ATP-binding</keyword>
<dbReference type="PROSITE" id="PS51192">
    <property type="entry name" value="HELICASE_ATP_BIND_1"/>
    <property type="match status" value="1"/>
</dbReference>
<evidence type="ECO:0000259" key="13">
    <source>
        <dbReference type="PROSITE" id="PS51195"/>
    </source>
</evidence>
<dbReference type="PROSITE" id="PS51194">
    <property type="entry name" value="HELICASE_CTER"/>
    <property type="match status" value="1"/>
</dbReference>
<comment type="catalytic activity">
    <reaction evidence="7">
        <text>ATP + H2O = ADP + phosphate + H(+)</text>
        <dbReference type="Rhea" id="RHEA:13065"/>
        <dbReference type="ChEBI" id="CHEBI:15377"/>
        <dbReference type="ChEBI" id="CHEBI:15378"/>
        <dbReference type="ChEBI" id="CHEBI:30616"/>
        <dbReference type="ChEBI" id="CHEBI:43474"/>
        <dbReference type="ChEBI" id="CHEBI:456216"/>
        <dbReference type="EC" id="3.6.4.13"/>
    </reaction>
</comment>
<feature type="compositionally biased region" description="Basic and acidic residues" evidence="10">
    <location>
        <begin position="184"/>
        <end position="214"/>
    </location>
</feature>
<dbReference type="PROSITE" id="PS00039">
    <property type="entry name" value="DEAD_ATP_HELICASE"/>
    <property type="match status" value="1"/>
</dbReference>
<dbReference type="InterPro" id="IPR027417">
    <property type="entry name" value="P-loop_NTPase"/>
</dbReference>
<dbReference type="GO" id="GO:0003724">
    <property type="term" value="F:RNA helicase activity"/>
    <property type="evidence" value="ECO:0007669"/>
    <property type="project" value="UniProtKB-EC"/>
</dbReference>
<dbReference type="GO" id="GO:0005524">
    <property type="term" value="F:ATP binding"/>
    <property type="evidence" value="ECO:0007669"/>
    <property type="project" value="UniProtKB-KW"/>
</dbReference>
<evidence type="ECO:0000256" key="4">
    <source>
        <dbReference type="ARBA" id="ARBA00022806"/>
    </source>
</evidence>
<evidence type="ECO:0000259" key="11">
    <source>
        <dbReference type="PROSITE" id="PS51192"/>
    </source>
</evidence>
<dbReference type="InterPro" id="IPR014001">
    <property type="entry name" value="Helicase_ATP-bd"/>
</dbReference>
<dbReference type="PANTHER" id="PTHR47958">
    <property type="entry name" value="ATP-DEPENDENT RNA HELICASE DBP3"/>
    <property type="match status" value="1"/>
</dbReference>
<keyword evidence="3 9" id="KW-0378">Hydrolase</keyword>
<protein>
    <recommendedName>
        <fullName evidence="1">RNA helicase</fullName>
        <ecNumber evidence="1">3.6.4.13</ecNumber>
    </recommendedName>
</protein>
<dbReference type="Proteomes" id="UP001627154">
    <property type="component" value="Unassembled WGS sequence"/>
</dbReference>
<keyword evidence="2 9" id="KW-0547">Nucleotide-binding</keyword>
<dbReference type="CDD" id="cd17967">
    <property type="entry name" value="DEADc_DDX3_DDX4"/>
    <property type="match status" value="1"/>
</dbReference>
<name>A0ABD2WUE6_9HYME</name>
<feature type="short sequence motif" description="Q motif" evidence="8">
    <location>
        <begin position="258"/>
        <end position="286"/>
    </location>
</feature>
<dbReference type="SMART" id="SM00487">
    <property type="entry name" value="DEXDc"/>
    <property type="match status" value="1"/>
</dbReference>
<keyword evidence="4 9" id="KW-0347">Helicase</keyword>
<evidence type="ECO:0000256" key="5">
    <source>
        <dbReference type="ARBA" id="ARBA00022840"/>
    </source>
</evidence>
<evidence type="ECO:0000256" key="1">
    <source>
        <dbReference type="ARBA" id="ARBA00012552"/>
    </source>
</evidence>
<dbReference type="FunFam" id="3.40.50.300:FF:000008">
    <property type="entry name" value="ATP-dependent RNA helicase RhlB"/>
    <property type="match status" value="1"/>
</dbReference>
<dbReference type="InterPro" id="IPR014014">
    <property type="entry name" value="RNA_helicase_DEAD_Q_motif"/>
</dbReference>
<dbReference type="PROSITE" id="PS51195">
    <property type="entry name" value="Q_MOTIF"/>
    <property type="match status" value="1"/>
</dbReference>